<dbReference type="NCBIfam" id="TIGR02428">
    <property type="entry name" value="pcaJ_scoB_fam"/>
    <property type="match status" value="1"/>
</dbReference>
<proteinExistence type="inferred from homology"/>
<dbReference type="SUPFAM" id="SSF100950">
    <property type="entry name" value="NagB/RpiA/CoA transferase-like"/>
    <property type="match status" value="2"/>
</dbReference>
<dbReference type="NCBIfam" id="TIGR02429">
    <property type="entry name" value="pcaI_scoA_fam"/>
    <property type="match status" value="1"/>
</dbReference>
<accession>A0AAU9KL81</accession>
<reference evidence="5" key="1">
    <citation type="submission" date="2021-09" db="EMBL/GenBank/DDBJ databases">
        <authorList>
            <consortium name="AG Swart"/>
            <person name="Singh M."/>
            <person name="Singh A."/>
            <person name="Seah K."/>
            <person name="Emmerich C."/>
        </authorList>
    </citation>
    <scope>NUCLEOTIDE SEQUENCE</scope>
    <source>
        <strain evidence="5">ATCC30299</strain>
    </source>
</reference>
<dbReference type="PIRSF" id="PIRSF000858">
    <property type="entry name" value="SCOT-t"/>
    <property type="match status" value="1"/>
</dbReference>
<dbReference type="EC" id="2.8.3.5" evidence="3"/>
<evidence type="ECO:0000313" key="6">
    <source>
        <dbReference type="Proteomes" id="UP001162131"/>
    </source>
</evidence>
<feature type="active site" description="5-glutamyl coenzyme A thioester intermediate" evidence="4">
    <location>
        <position position="302"/>
    </location>
</feature>
<comment type="similarity">
    <text evidence="1 3">Belongs to the 3-oxoacid CoA-transferase family.</text>
</comment>
<keyword evidence="3" id="KW-0496">Mitochondrion</keyword>
<protein>
    <recommendedName>
        <fullName evidence="3">Succinyl-CoA:3-ketoacid-coenzyme A transferase</fullName>
        <ecNumber evidence="3">2.8.3.5</ecNumber>
    </recommendedName>
</protein>
<evidence type="ECO:0000256" key="1">
    <source>
        <dbReference type="ARBA" id="ARBA00007154"/>
    </source>
</evidence>
<sequence length="472" mass="51541">MLRRSICQFYKNCQEAISDIPSGSSIAVGGFGTSGVPENLLKALSKKPVSGLKFMSIDCTIDNYGIDWVLKNKQISHLTVSFVGDSQNFQKQFFDGTLSVDFTPMGTLVEKFRTGGAGIPAFYTKTGTKTPYVSGLPKRYKPGGLEVAEYSLPKDTKMFNNREYILEPSLNADFAFIKAWKGDKLGNLVFKGNSQNSNPDVAKCAKIAIAEVEELVEPGEIDPKHVHLPGVYVDRIVNPPVYIKPILHLKHKSDFEVSAAENLILTRAAKEIKSGMIVNLGVGLPVFLQKYLQDKNIILQSENGLLGVGDYPEPGQEDPDLINPAKETITMNPGAALFESSESFAMIRGSHIDVSILGALQVSLNCDIASWMIPGKLIRGMGGAMDLVGSDSRKIVTMVHSFKDQSKIVEKCSYPLTGTNISMLITELGVFENREGKLTLIELMPGVDLELIQAKTKCKFETCSSLKSVGQT</sequence>
<dbReference type="GO" id="GO:0046952">
    <property type="term" value="P:ketone body catabolic process"/>
    <property type="evidence" value="ECO:0007669"/>
    <property type="project" value="InterPro"/>
</dbReference>
<dbReference type="InterPro" id="IPR012791">
    <property type="entry name" value="3-oxoacid_CoA-transf_B"/>
</dbReference>
<dbReference type="Gene3D" id="3.40.1080.10">
    <property type="entry name" value="Glutaconate Coenzyme A-transferase"/>
    <property type="match status" value="2"/>
</dbReference>
<dbReference type="InterPro" id="IPR014388">
    <property type="entry name" value="3-oxoacid_CoA-transferase"/>
</dbReference>
<evidence type="ECO:0000256" key="3">
    <source>
        <dbReference type="PIRNR" id="PIRNR000858"/>
    </source>
</evidence>
<keyword evidence="6" id="KW-1185">Reference proteome</keyword>
<dbReference type="InterPro" id="IPR012792">
    <property type="entry name" value="3-oxoacid_CoA-transf_A"/>
</dbReference>
<name>A0AAU9KL81_9CILI</name>
<evidence type="ECO:0000313" key="5">
    <source>
        <dbReference type="EMBL" id="CAG9334135.1"/>
    </source>
</evidence>
<dbReference type="PANTHER" id="PTHR13707:SF60">
    <property type="entry name" value="ACETATE COA-TRANSFERASE SUBUNIT ALPHA"/>
    <property type="match status" value="1"/>
</dbReference>
<organism evidence="5 6">
    <name type="scientific">Blepharisma stoltei</name>
    <dbReference type="NCBI Taxonomy" id="1481888"/>
    <lineage>
        <taxon>Eukaryota</taxon>
        <taxon>Sar</taxon>
        <taxon>Alveolata</taxon>
        <taxon>Ciliophora</taxon>
        <taxon>Postciliodesmatophora</taxon>
        <taxon>Heterotrichea</taxon>
        <taxon>Heterotrichida</taxon>
        <taxon>Blepharismidae</taxon>
        <taxon>Blepharisma</taxon>
    </lineage>
</organism>
<comment type="function">
    <text evidence="3">Key enzyme for ketone body catabolism. Transfers the CoA moiety from succinate to acetoacetate. Formation of the enzyme-CoA intermediate proceeds via an unstable anhydride species formed between the carboxylate groups of the enzyme and substrate.</text>
</comment>
<dbReference type="PANTHER" id="PTHR13707">
    <property type="entry name" value="KETOACID-COENZYME A TRANSFERASE"/>
    <property type="match status" value="1"/>
</dbReference>
<dbReference type="Proteomes" id="UP001162131">
    <property type="component" value="Unassembled WGS sequence"/>
</dbReference>
<comment type="catalytic activity">
    <reaction evidence="3">
        <text>a 3-oxo acid + succinyl-CoA = a 3-oxoacyl-CoA + succinate</text>
        <dbReference type="Rhea" id="RHEA:24564"/>
        <dbReference type="ChEBI" id="CHEBI:30031"/>
        <dbReference type="ChEBI" id="CHEBI:35973"/>
        <dbReference type="ChEBI" id="CHEBI:57292"/>
        <dbReference type="ChEBI" id="CHEBI:90726"/>
        <dbReference type="EC" id="2.8.3.5"/>
    </reaction>
</comment>
<keyword evidence="2 3" id="KW-0808">Transferase</keyword>
<evidence type="ECO:0000256" key="4">
    <source>
        <dbReference type="PIRSR" id="PIRSR000858-1"/>
    </source>
</evidence>
<dbReference type="InterPro" id="IPR037171">
    <property type="entry name" value="NagB/RpiA_transferase-like"/>
</dbReference>
<dbReference type="GO" id="GO:0008260">
    <property type="term" value="F:succinyl-CoA:3-oxo-acid CoA-transferase activity"/>
    <property type="evidence" value="ECO:0007669"/>
    <property type="project" value="UniProtKB-EC"/>
</dbReference>
<evidence type="ECO:0000256" key="2">
    <source>
        <dbReference type="ARBA" id="ARBA00022679"/>
    </source>
</evidence>
<dbReference type="InterPro" id="IPR004164">
    <property type="entry name" value="CoA_transf_AS"/>
</dbReference>
<dbReference type="SMART" id="SM00882">
    <property type="entry name" value="CoA_trans"/>
    <property type="match status" value="2"/>
</dbReference>
<dbReference type="PROSITE" id="PS01274">
    <property type="entry name" value="COA_TRANSF_2"/>
    <property type="match status" value="1"/>
</dbReference>
<dbReference type="EMBL" id="CAJZBQ010000057">
    <property type="protein sequence ID" value="CAG9334135.1"/>
    <property type="molecule type" value="Genomic_DNA"/>
</dbReference>
<gene>
    <name evidence="5" type="ORF">BSTOLATCC_MIC59928</name>
</gene>
<dbReference type="AlphaFoldDB" id="A0AAU9KL81"/>
<dbReference type="InterPro" id="IPR004165">
    <property type="entry name" value="CoA_trans_fam_I"/>
</dbReference>
<dbReference type="Pfam" id="PF01144">
    <property type="entry name" value="CoA_trans"/>
    <property type="match status" value="2"/>
</dbReference>
<comment type="pathway">
    <text evidence="3">Ketone metabolism; succinyl-CoA degradation; acetoacetyl-CoA from succinyl-CoA: step 1/1.</text>
</comment>
<comment type="caution">
    <text evidence="5">The sequence shown here is derived from an EMBL/GenBank/DDBJ whole genome shotgun (WGS) entry which is preliminary data.</text>
</comment>